<proteinExistence type="predicted"/>
<organism evidence="2 3">
    <name type="scientific">Sphingomonas psychrotolerans</name>
    <dbReference type="NCBI Taxonomy" id="1327635"/>
    <lineage>
        <taxon>Bacteria</taxon>
        <taxon>Pseudomonadati</taxon>
        <taxon>Pseudomonadota</taxon>
        <taxon>Alphaproteobacteria</taxon>
        <taxon>Sphingomonadales</taxon>
        <taxon>Sphingomonadaceae</taxon>
        <taxon>Sphingomonas</taxon>
    </lineage>
</organism>
<feature type="transmembrane region" description="Helical" evidence="1">
    <location>
        <begin position="6"/>
        <end position="27"/>
    </location>
</feature>
<dbReference type="KEGG" id="sphc:CVN68_12055"/>
<dbReference type="Proteomes" id="UP000229081">
    <property type="component" value="Chromosome"/>
</dbReference>
<feature type="transmembrane region" description="Helical" evidence="1">
    <location>
        <begin position="39"/>
        <end position="62"/>
    </location>
</feature>
<gene>
    <name evidence="2" type="ORF">CVN68_12055</name>
</gene>
<dbReference type="AlphaFoldDB" id="A0A2K8MJ74"/>
<keyword evidence="1" id="KW-0812">Transmembrane</keyword>
<dbReference type="EMBL" id="CP024923">
    <property type="protein sequence ID" value="ATY32616.1"/>
    <property type="molecule type" value="Genomic_DNA"/>
</dbReference>
<evidence type="ECO:0000313" key="2">
    <source>
        <dbReference type="EMBL" id="ATY32616.1"/>
    </source>
</evidence>
<keyword evidence="3" id="KW-1185">Reference proteome</keyword>
<evidence type="ECO:0000313" key="3">
    <source>
        <dbReference type="Proteomes" id="UP000229081"/>
    </source>
</evidence>
<reference evidence="2 3" key="1">
    <citation type="submission" date="2017-11" db="EMBL/GenBank/DDBJ databases">
        <title>Complete genome sequence of Sphingomonas sp. Strain Cra20, a psychrotolerant potential plant growth promoting rhizobacteria.</title>
        <authorList>
            <person name="Luo Y."/>
        </authorList>
    </citation>
    <scope>NUCLEOTIDE SEQUENCE [LARGE SCALE GENOMIC DNA]</scope>
    <source>
        <strain evidence="2 3">Cra20</strain>
    </source>
</reference>
<protein>
    <submittedName>
        <fullName evidence="2">Uncharacterized protein</fullName>
    </submittedName>
</protein>
<evidence type="ECO:0000256" key="1">
    <source>
        <dbReference type="SAM" id="Phobius"/>
    </source>
</evidence>
<name>A0A2K8MJ74_9SPHN</name>
<keyword evidence="1" id="KW-0472">Membrane</keyword>
<sequence>MSLLWFILGLGGWLAATFGPIYLLTIFKRLARRSTTAWPIHLLFAPALFAAWWLSCFVVTYADSDQSRGADERGLGIILLPS</sequence>
<keyword evidence="1" id="KW-1133">Transmembrane helix</keyword>
<accession>A0A2K8MJ74</accession>